<evidence type="ECO:0000259" key="1">
    <source>
        <dbReference type="Pfam" id="PF16804"/>
    </source>
</evidence>
<feature type="domain" description="DUF5071" evidence="1">
    <location>
        <begin position="6"/>
        <end position="123"/>
    </location>
</feature>
<dbReference type="InterPro" id="IPR016024">
    <property type="entry name" value="ARM-type_fold"/>
</dbReference>
<dbReference type="AlphaFoldDB" id="A0A316L1H1"/>
<dbReference type="RefSeq" id="WP_109660285.1">
    <property type="nucleotide sequence ID" value="NZ_QGEG01000001.1"/>
</dbReference>
<dbReference type="Proteomes" id="UP000245762">
    <property type="component" value="Unassembled WGS sequence"/>
</dbReference>
<dbReference type="Pfam" id="PF16804">
    <property type="entry name" value="DUF5071"/>
    <property type="match status" value="1"/>
</dbReference>
<dbReference type="OrthoDB" id="1846249at2"/>
<evidence type="ECO:0000313" key="2">
    <source>
        <dbReference type="EMBL" id="PWL39934.1"/>
    </source>
</evidence>
<accession>A0A316L1H1</accession>
<protein>
    <submittedName>
        <fullName evidence="2">DUF5071 domain-containing protein</fullName>
    </submittedName>
</protein>
<proteinExistence type="predicted"/>
<dbReference type="InterPro" id="IPR031837">
    <property type="entry name" value="DUF5071"/>
</dbReference>
<dbReference type="InterPro" id="IPR038692">
    <property type="entry name" value="Cthe_2751_sf"/>
</dbReference>
<gene>
    <name evidence="2" type="ORF">DKG77_03650</name>
</gene>
<dbReference type="EMBL" id="QGEG01000001">
    <property type="protein sequence ID" value="PWL39934.1"/>
    <property type="molecule type" value="Genomic_DNA"/>
</dbReference>
<dbReference type="SUPFAM" id="SSF48371">
    <property type="entry name" value="ARM repeat"/>
    <property type="match status" value="1"/>
</dbReference>
<keyword evidence="3" id="KW-1185">Reference proteome</keyword>
<dbReference type="Gene3D" id="1.25.40.750">
    <property type="entry name" value="Domain of unknown function DUF5071"/>
    <property type="match status" value="1"/>
</dbReference>
<comment type="caution">
    <text evidence="2">The sequence shown here is derived from an EMBL/GenBank/DDBJ whole genome shotgun (WGS) entry which is preliminary data.</text>
</comment>
<reference evidence="2 3" key="1">
    <citation type="submission" date="2018-05" db="EMBL/GenBank/DDBJ databases">
        <title>Complete genome sequence of Flagellimonas aquimarina ECD12 isolated from seaweed Ecklonia cava.</title>
        <authorList>
            <person name="Choi S."/>
            <person name="Seong C."/>
        </authorList>
    </citation>
    <scope>NUCLEOTIDE SEQUENCE [LARGE SCALE GENOMIC DNA]</scope>
    <source>
        <strain evidence="2 3">ECD12</strain>
    </source>
</reference>
<dbReference type="CDD" id="cd11743">
    <property type="entry name" value="Cthe_2751_like"/>
    <property type="match status" value="1"/>
</dbReference>
<organism evidence="2 3">
    <name type="scientific">Flagellimonas aquimarina</name>
    <dbReference type="NCBI Taxonomy" id="2201895"/>
    <lineage>
        <taxon>Bacteria</taxon>
        <taxon>Pseudomonadati</taxon>
        <taxon>Bacteroidota</taxon>
        <taxon>Flavobacteriia</taxon>
        <taxon>Flavobacteriales</taxon>
        <taxon>Flavobacteriaceae</taxon>
        <taxon>Flagellimonas</taxon>
    </lineage>
</organism>
<evidence type="ECO:0000313" key="3">
    <source>
        <dbReference type="Proteomes" id="UP000245762"/>
    </source>
</evidence>
<name>A0A316L1H1_9FLAO</name>
<sequence length="127" mass="14854">MNINKLIPKDKGDIETAEKLNRYAYEELKPIVPQLLTWIQDMNWPVSRPVAKYLESISEHLTDDIINILKGTDEIWKYWCIHVFGLDTDKAIDPRLMKEFKRIATNPTQQEVAEEVQELAVELISEE</sequence>